<dbReference type="EMBL" id="JACGWO010000001">
    <property type="protein sequence ID" value="KAK4441842.1"/>
    <property type="molecule type" value="Genomic_DNA"/>
</dbReference>
<evidence type="ECO:0000256" key="1">
    <source>
        <dbReference type="SAM" id="MobiDB-lite"/>
    </source>
</evidence>
<gene>
    <name evidence="2" type="ORF">Salat_0519100</name>
</gene>
<feature type="compositionally biased region" description="Acidic residues" evidence="1">
    <location>
        <begin position="138"/>
        <end position="156"/>
    </location>
</feature>
<feature type="region of interest" description="Disordered" evidence="1">
    <location>
        <begin position="122"/>
        <end position="199"/>
    </location>
</feature>
<protein>
    <submittedName>
        <fullName evidence="2">Uncharacterized protein</fullName>
    </submittedName>
</protein>
<feature type="compositionally biased region" description="Polar residues" evidence="1">
    <location>
        <begin position="160"/>
        <end position="188"/>
    </location>
</feature>
<organism evidence="2 3">
    <name type="scientific">Sesamum alatum</name>
    <dbReference type="NCBI Taxonomy" id="300844"/>
    <lineage>
        <taxon>Eukaryota</taxon>
        <taxon>Viridiplantae</taxon>
        <taxon>Streptophyta</taxon>
        <taxon>Embryophyta</taxon>
        <taxon>Tracheophyta</taxon>
        <taxon>Spermatophyta</taxon>
        <taxon>Magnoliopsida</taxon>
        <taxon>eudicotyledons</taxon>
        <taxon>Gunneridae</taxon>
        <taxon>Pentapetalae</taxon>
        <taxon>asterids</taxon>
        <taxon>lamiids</taxon>
        <taxon>Lamiales</taxon>
        <taxon>Pedaliaceae</taxon>
        <taxon>Sesamum</taxon>
    </lineage>
</organism>
<keyword evidence="3" id="KW-1185">Reference proteome</keyword>
<evidence type="ECO:0000313" key="2">
    <source>
        <dbReference type="EMBL" id="KAK4441842.1"/>
    </source>
</evidence>
<dbReference type="AlphaFoldDB" id="A0AAE2D0U3"/>
<evidence type="ECO:0000313" key="3">
    <source>
        <dbReference type="Proteomes" id="UP001293254"/>
    </source>
</evidence>
<accession>A0AAE2D0U3</accession>
<reference evidence="2" key="2">
    <citation type="journal article" date="2024" name="Plant">
        <title>Genomic evolution and insights into agronomic trait innovations of Sesamum species.</title>
        <authorList>
            <person name="Miao H."/>
            <person name="Wang L."/>
            <person name="Qu L."/>
            <person name="Liu H."/>
            <person name="Sun Y."/>
            <person name="Le M."/>
            <person name="Wang Q."/>
            <person name="Wei S."/>
            <person name="Zheng Y."/>
            <person name="Lin W."/>
            <person name="Duan Y."/>
            <person name="Cao H."/>
            <person name="Xiong S."/>
            <person name="Wang X."/>
            <person name="Wei L."/>
            <person name="Li C."/>
            <person name="Ma Q."/>
            <person name="Ju M."/>
            <person name="Zhao R."/>
            <person name="Li G."/>
            <person name="Mu C."/>
            <person name="Tian Q."/>
            <person name="Mei H."/>
            <person name="Zhang T."/>
            <person name="Gao T."/>
            <person name="Zhang H."/>
        </authorList>
    </citation>
    <scope>NUCLEOTIDE SEQUENCE</scope>
    <source>
        <strain evidence="2">3651</strain>
    </source>
</reference>
<reference evidence="2" key="1">
    <citation type="submission" date="2020-06" db="EMBL/GenBank/DDBJ databases">
        <authorList>
            <person name="Li T."/>
            <person name="Hu X."/>
            <person name="Zhang T."/>
            <person name="Song X."/>
            <person name="Zhang H."/>
            <person name="Dai N."/>
            <person name="Sheng W."/>
            <person name="Hou X."/>
            <person name="Wei L."/>
        </authorList>
    </citation>
    <scope>NUCLEOTIDE SEQUENCE</scope>
    <source>
        <strain evidence="2">3651</strain>
        <tissue evidence="2">Leaf</tissue>
    </source>
</reference>
<sequence>MGTSIMYVGGIKVWYPAVDKERLCYNDLVEMYTKAGGKGCNIAIYYSPSGHTLDSGIKILEGDGGIRDLIRDYKALNIIAINIEEKAGRILVVDERGNILQDNEQLPQLEADLDEQGIRECEKTKNRDEGVRERDETINMEENEEMTENRDEETEDINVPSATTATESVHVSDEMSTQSSSTTAQNLHPKNMSLPRPAV</sequence>
<comment type="caution">
    <text evidence="2">The sequence shown here is derived from an EMBL/GenBank/DDBJ whole genome shotgun (WGS) entry which is preliminary data.</text>
</comment>
<proteinExistence type="predicted"/>
<dbReference type="Proteomes" id="UP001293254">
    <property type="component" value="Unassembled WGS sequence"/>
</dbReference>
<feature type="compositionally biased region" description="Basic and acidic residues" evidence="1">
    <location>
        <begin position="122"/>
        <end position="137"/>
    </location>
</feature>
<name>A0AAE2D0U3_9LAMI</name>